<accession>A0A9P5Z4Y6</accession>
<dbReference type="Gene3D" id="2.60.120.260">
    <property type="entry name" value="Galactose-binding domain-like"/>
    <property type="match status" value="2"/>
</dbReference>
<dbReference type="AlphaFoldDB" id="A0A9P5Z4Y6"/>
<protein>
    <submittedName>
        <fullName evidence="2">Uncharacterized protein</fullName>
    </submittedName>
</protein>
<feature type="transmembrane region" description="Helical" evidence="1">
    <location>
        <begin position="315"/>
        <end position="338"/>
    </location>
</feature>
<evidence type="ECO:0000313" key="3">
    <source>
        <dbReference type="Proteomes" id="UP000807469"/>
    </source>
</evidence>
<gene>
    <name evidence="2" type="ORF">BDN70DRAFT_803024</name>
</gene>
<evidence type="ECO:0000313" key="2">
    <source>
        <dbReference type="EMBL" id="KAF9481617.1"/>
    </source>
</evidence>
<dbReference type="Proteomes" id="UP000807469">
    <property type="component" value="Unassembled WGS sequence"/>
</dbReference>
<evidence type="ECO:0000256" key="1">
    <source>
        <dbReference type="SAM" id="Phobius"/>
    </source>
</evidence>
<keyword evidence="1" id="KW-1133">Transmembrane helix</keyword>
<keyword evidence="3" id="KW-1185">Reference proteome</keyword>
<dbReference type="EMBL" id="MU155176">
    <property type="protein sequence ID" value="KAF9481617.1"/>
    <property type="molecule type" value="Genomic_DNA"/>
</dbReference>
<organism evidence="2 3">
    <name type="scientific">Pholiota conissans</name>
    <dbReference type="NCBI Taxonomy" id="109636"/>
    <lineage>
        <taxon>Eukaryota</taxon>
        <taxon>Fungi</taxon>
        <taxon>Dikarya</taxon>
        <taxon>Basidiomycota</taxon>
        <taxon>Agaricomycotina</taxon>
        <taxon>Agaricomycetes</taxon>
        <taxon>Agaricomycetidae</taxon>
        <taxon>Agaricales</taxon>
        <taxon>Agaricineae</taxon>
        <taxon>Strophariaceae</taxon>
        <taxon>Pholiota</taxon>
    </lineage>
</organism>
<reference evidence="2" key="1">
    <citation type="submission" date="2020-11" db="EMBL/GenBank/DDBJ databases">
        <authorList>
            <consortium name="DOE Joint Genome Institute"/>
            <person name="Ahrendt S."/>
            <person name="Riley R."/>
            <person name="Andreopoulos W."/>
            <person name="Labutti K."/>
            <person name="Pangilinan J."/>
            <person name="Ruiz-Duenas F.J."/>
            <person name="Barrasa J.M."/>
            <person name="Sanchez-Garcia M."/>
            <person name="Camarero S."/>
            <person name="Miyauchi S."/>
            <person name="Serrano A."/>
            <person name="Linde D."/>
            <person name="Babiker R."/>
            <person name="Drula E."/>
            <person name="Ayuso-Fernandez I."/>
            <person name="Pacheco R."/>
            <person name="Padilla G."/>
            <person name="Ferreira P."/>
            <person name="Barriuso J."/>
            <person name="Kellner H."/>
            <person name="Castanera R."/>
            <person name="Alfaro M."/>
            <person name="Ramirez L."/>
            <person name="Pisabarro A.G."/>
            <person name="Kuo A."/>
            <person name="Tritt A."/>
            <person name="Lipzen A."/>
            <person name="He G."/>
            <person name="Yan M."/>
            <person name="Ng V."/>
            <person name="Cullen D."/>
            <person name="Martin F."/>
            <person name="Rosso M.-N."/>
            <person name="Henrissat B."/>
            <person name="Hibbett D."/>
            <person name="Martinez A.T."/>
            <person name="Grigoriev I.V."/>
        </authorList>
    </citation>
    <scope>NUCLEOTIDE SEQUENCE</scope>
    <source>
        <strain evidence="2">CIRM-BRFM 674</strain>
    </source>
</reference>
<keyword evidence="1" id="KW-0812">Transmembrane</keyword>
<keyword evidence="1" id="KW-0472">Membrane</keyword>
<dbReference type="OrthoDB" id="2756615at2759"/>
<sequence length="355" mass="38936">MAASPLSVIVDDSRTDLFVFGPLEWTRTNLPEWFNSTSQSANFALDPGSQLGTVQMKFEGTSVAFFGNTPPGTGASQTFSVSIDGSAPYNTTYGDPNPPTYRQWYQSPILEEGTHNIAISNIAGASVDYAVITPGVDTPLARTLIIADNDDPGFNYTGRWRRSQEPFNSGPQPDGNPYHNTTHQTTYVGDFFTYRFSGSSAAIYGIFTWSNIGLIELEFTLDGQSLSQTYRVSPNSPQFISELGQQQNFLFYSYDVLPAGDHTLTVNLTACENQTFEFDYVTYAPSFATLGTMPNLVNSSSTIDMQQAMSKNGHLGIIAAAIGGSIIVLLLGIILFMWRRRAKSKRPFDFGECLP</sequence>
<proteinExistence type="predicted"/>
<comment type="caution">
    <text evidence="2">The sequence shown here is derived from an EMBL/GenBank/DDBJ whole genome shotgun (WGS) entry which is preliminary data.</text>
</comment>
<name>A0A9P5Z4Y6_9AGAR</name>